<gene>
    <name evidence="2" type="ORF">MUK42_17717</name>
</gene>
<protein>
    <submittedName>
        <fullName evidence="2">Uncharacterized protein</fullName>
    </submittedName>
</protein>
<name>A0A9E7KEI4_9LILI</name>
<organism evidence="2 3">
    <name type="scientific">Musa troglodytarum</name>
    <name type="common">fe'i banana</name>
    <dbReference type="NCBI Taxonomy" id="320322"/>
    <lineage>
        <taxon>Eukaryota</taxon>
        <taxon>Viridiplantae</taxon>
        <taxon>Streptophyta</taxon>
        <taxon>Embryophyta</taxon>
        <taxon>Tracheophyta</taxon>
        <taxon>Spermatophyta</taxon>
        <taxon>Magnoliopsida</taxon>
        <taxon>Liliopsida</taxon>
        <taxon>Zingiberales</taxon>
        <taxon>Musaceae</taxon>
        <taxon>Musa</taxon>
    </lineage>
</organism>
<keyword evidence="1" id="KW-0175">Coiled coil</keyword>
<keyword evidence="3" id="KW-1185">Reference proteome</keyword>
<accession>A0A9E7KEI4</accession>
<dbReference type="AlphaFoldDB" id="A0A9E7KEI4"/>
<sequence>MSPKRYTVPYQRIIETPLTIVGEKVEEKQQFVSDLHKKSQKLEDALAAAKKLTSQRHSMLLQLRACFIRAQDFAERLKSSEQELQIHKEKLLSKA</sequence>
<dbReference type="Proteomes" id="UP001055439">
    <property type="component" value="Chromosome 7"/>
</dbReference>
<feature type="coiled-coil region" evidence="1">
    <location>
        <begin position="32"/>
        <end position="90"/>
    </location>
</feature>
<proteinExistence type="predicted"/>
<evidence type="ECO:0000313" key="3">
    <source>
        <dbReference type="Proteomes" id="UP001055439"/>
    </source>
</evidence>
<reference evidence="2" key="1">
    <citation type="submission" date="2022-05" db="EMBL/GenBank/DDBJ databases">
        <title>The Musa troglodytarum L. genome provides insights into the mechanism of non-climacteric behaviour and enrichment of carotenoids.</title>
        <authorList>
            <person name="Wang J."/>
        </authorList>
    </citation>
    <scope>NUCLEOTIDE SEQUENCE</scope>
    <source>
        <tissue evidence="2">Leaf</tissue>
    </source>
</reference>
<evidence type="ECO:0000256" key="1">
    <source>
        <dbReference type="SAM" id="Coils"/>
    </source>
</evidence>
<dbReference type="EMBL" id="CP097509">
    <property type="protein sequence ID" value="URE17483.1"/>
    <property type="molecule type" value="Genomic_DNA"/>
</dbReference>
<evidence type="ECO:0000313" key="2">
    <source>
        <dbReference type="EMBL" id="URE17483.1"/>
    </source>
</evidence>
<dbReference type="OrthoDB" id="272703at2759"/>